<evidence type="ECO:0000313" key="2">
    <source>
        <dbReference type="Proteomes" id="UP001154860"/>
    </source>
</evidence>
<dbReference type="AlphaFoldDB" id="A0A9X0YCZ8"/>
<protein>
    <submittedName>
        <fullName evidence="1">Uncharacterized protein</fullName>
    </submittedName>
</protein>
<dbReference type="Proteomes" id="UP001154860">
    <property type="component" value="Unassembled WGS sequence"/>
</dbReference>
<proteinExistence type="predicted"/>
<keyword evidence="2" id="KW-1185">Reference proteome</keyword>
<organism evidence="1 2">
    <name type="scientific">Pseudomonas lactucae</name>
    <dbReference type="NCBI Taxonomy" id="2813360"/>
    <lineage>
        <taxon>Bacteria</taxon>
        <taxon>Pseudomonadati</taxon>
        <taxon>Pseudomonadota</taxon>
        <taxon>Gammaproteobacteria</taxon>
        <taxon>Pseudomonadales</taxon>
        <taxon>Pseudomonadaceae</taxon>
        <taxon>Pseudomonas</taxon>
    </lineage>
</organism>
<gene>
    <name evidence="1" type="ORF">JWR99_18720</name>
</gene>
<comment type="caution">
    <text evidence="1">The sequence shown here is derived from an EMBL/GenBank/DDBJ whole genome shotgun (WGS) entry which is preliminary data.</text>
</comment>
<reference evidence="1 2" key="2">
    <citation type="journal article" date="2023" name="Plant Pathol.">
        <title>Dismantling and reorganizing Pseudomonas marginalis sensu#lato.</title>
        <authorList>
            <person name="Sawada H."/>
            <person name="Fujikawa T."/>
            <person name="Satou M."/>
        </authorList>
    </citation>
    <scope>NUCLEOTIDE SEQUENCE [LARGE SCALE GENOMIC DNA]</scope>
    <source>
        <strain evidence="1 2">MAFF 301381</strain>
    </source>
</reference>
<dbReference type="EMBL" id="JAFHKJ010000082">
    <property type="protein sequence ID" value="MBN2977868.1"/>
    <property type="molecule type" value="Genomic_DNA"/>
</dbReference>
<name>A0A9X0YCZ8_9PSED</name>
<accession>A0A9X0YCZ8</accession>
<sequence>MRGIPSGMPVSLISGPRTCAQLPPHRIAAISGNST</sequence>
<evidence type="ECO:0000313" key="1">
    <source>
        <dbReference type="EMBL" id="MBN2977868.1"/>
    </source>
</evidence>
<reference evidence="1 2" key="1">
    <citation type="journal article" date="2021" name="Int. J. Syst. Evol. Microbiol.">
        <title>Pseudomonas lactucae sp. nov., a pathogen causing bacterial rot of lettuce in Japan.</title>
        <authorList>
            <person name="Sawada H."/>
            <person name="Fujikawa T."/>
            <person name="Satou M."/>
        </authorList>
    </citation>
    <scope>NUCLEOTIDE SEQUENCE [LARGE SCALE GENOMIC DNA]</scope>
    <source>
        <strain evidence="1 2">MAFF 301381</strain>
    </source>
</reference>